<comment type="caution">
    <text evidence="1">The sequence shown here is derived from an EMBL/GenBank/DDBJ whole genome shotgun (WGS) entry which is preliminary data.</text>
</comment>
<dbReference type="Proteomes" id="UP000476055">
    <property type="component" value="Unassembled WGS sequence"/>
</dbReference>
<sequence length="159" mass="18264">MTIQEIKALPRTEEGIFDLKKVQADAGRRNIYQAADLVYPTYAAYETIENKKEGYPDIMAQMRVLKKHAESEFTAGNGADYTAALLHTVEQISPEIYENYRELLDNFRGAVKRMLEQYYDAKTKTFAMDETSEKVFCGAVQKACGEYLLLAEKYQECMR</sequence>
<accession>A0A6L5YEI1</accession>
<dbReference type="RefSeq" id="WP_154494787.1">
    <property type="nucleotide sequence ID" value="NZ_VUMU01000001.1"/>
</dbReference>
<organism evidence="1 2">
    <name type="scientific">Waltera intestinalis</name>
    <dbReference type="NCBI Taxonomy" id="2606635"/>
    <lineage>
        <taxon>Bacteria</taxon>
        <taxon>Bacillati</taxon>
        <taxon>Bacillota</taxon>
        <taxon>Clostridia</taxon>
        <taxon>Lachnospirales</taxon>
        <taxon>Lachnospiraceae</taxon>
        <taxon>Waltera</taxon>
    </lineage>
</organism>
<protein>
    <submittedName>
        <fullName evidence="1">Uncharacterized protein</fullName>
    </submittedName>
</protein>
<dbReference type="EMBL" id="VUMU01000001">
    <property type="protein sequence ID" value="MST56681.1"/>
    <property type="molecule type" value="Genomic_DNA"/>
</dbReference>
<evidence type="ECO:0000313" key="2">
    <source>
        <dbReference type="Proteomes" id="UP000476055"/>
    </source>
</evidence>
<dbReference type="AlphaFoldDB" id="A0A6L5YEI1"/>
<proteinExistence type="predicted"/>
<keyword evidence="2" id="KW-1185">Reference proteome</keyword>
<name>A0A6L5YEI1_9FIRM</name>
<reference evidence="1 2" key="1">
    <citation type="submission" date="2019-08" db="EMBL/GenBank/DDBJ databases">
        <title>In-depth cultivation of the pig gut microbiome towards novel bacterial diversity and tailored functional studies.</title>
        <authorList>
            <person name="Wylensek D."/>
            <person name="Hitch T.C.A."/>
            <person name="Clavel T."/>
        </authorList>
    </citation>
    <scope>NUCLEOTIDE SEQUENCE [LARGE SCALE GENOMIC DNA]</scope>
    <source>
        <strain evidence="1 2">WCA3-601-WT-6H</strain>
    </source>
</reference>
<gene>
    <name evidence="1" type="ORF">FYJ59_00180</name>
</gene>
<evidence type="ECO:0000313" key="1">
    <source>
        <dbReference type="EMBL" id="MST56681.1"/>
    </source>
</evidence>